<dbReference type="GO" id="GO:0016020">
    <property type="term" value="C:membrane"/>
    <property type="evidence" value="ECO:0007669"/>
    <property type="project" value="InterPro"/>
</dbReference>
<sequence>MIDFRYHVVSLVSVFMALAVGIVLGAGPLNEGISTGITDQVRQLTTEKNQLRTERDAALTSVESRDDWAEAVAPALVARQLGGRSVAVVELPGADSSQVDATVDVIEQAGATVSAQVTVQNAWVDPSAGSLRDDVAKDLTGRLSTAPDTDAGTEDLLAAGLARALVTTELAGTAQPDEGGAAVLTALADAGLVEVEGGTGAALPRGTLALVVAGAADSDATDAQLSADAAAWTALARELDTASAGAVLAGPPEAAADGGALAALRADSGVADTVSGVGDLDSPVGRVNVVLALREQLSGGAGQYGTAGSAGAVSPPLPAAPQ</sequence>
<dbReference type="Proteomes" id="UP000001116">
    <property type="component" value="Chromosome"/>
</dbReference>
<reference evidence="3" key="1">
    <citation type="journal article" date="2008" name="PLoS ONE">
        <title>Survival in nuclear waste, extreme resistance, and potential applications gleaned from the genome sequence of Kineococcus radiotolerans SRS30216.</title>
        <authorList>
            <person name="Bagwell C.E."/>
            <person name="Bhat S."/>
            <person name="Hawkins G.M."/>
            <person name="Smith B.W."/>
            <person name="Biswas T."/>
            <person name="Hoover T.R."/>
            <person name="Saunders E."/>
            <person name="Han C.S."/>
            <person name="Tsodikov O.V."/>
            <person name="Shimkets L.J."/>
        </authorList>
    </citation>
    <scope>NUCLEOTIDE SEQUENCE [LARGE SCALE GENOMIC DNA]</scope>
    <source>
        <strain evidence="3">ATCC BAA-149 / DSM 14245 / SRS30216</strain>
    </source>
</reference>
<gene>
    <name evidence="2" type="ordered locus">Krad_3145</name>
</gene>
<dbReference type="eggNOG" id="ENOG5032TBA">
    <property type="taxonomic scope" value="Bacteria"/>
</dbReference>
<dbReference type="RefSeq" id="WP_012087138.1">
    <property type="nucleotide sequence ID" value="NC_009664.2"/>
</dbReference>
<keyword evidence="3" id="KW-1185">Reference proteome</keyword>
<dbReference type="GO" id="GO:0055070">
    <property type="term" value="P:copper ion homeostasis"/>
    <property type="evidence" value="ECO:0007669"/>
    <property type="project" value="InterPro"/>
</dbReference>
<dbReference type="AlphaFoldDB" id="A6WCS0"/>
<dbReference type="HOGENOM" id="CLU_072020_0_1_11"/>
<evidence type="ECO:0008006" key="4">
    <source>
        <dbReference type="Google" id="ProtNLM"/>
    </source>
</evidence>
<dbReference type="STRING" id="266940.Krad_3145"/>
<dbReference type="KEGG" id="kra:Krad_3145"/>
<dbReference type="Pfam" id="PF11382">
    <property type="entry name" value="MctB"/>
    <property type="match status" value="1"/>
</dbReference>
<evidence type="ECO:0000313" key="3">
    <source>
        <dbReference type="Proteomes" id="UP000001116"/>
    </source>
</evidence>
<name>A6WCS0_KINRD</name>
<organism evidence="2 3">
    <name type="scientific">Kineococcus radiotolerans (strain ATCC BAA-149 / DSM 14245 / SRS30216)</name>
    <dbReference type="NCBI Taxonomy" id="266940"/>
    <lineage>
        <taxon>Bacteria</taxon>
        <taxon>Bacillati</taxon>
        <taxon>Actinomycetota</taxon>
        <taxon>Actinomycetes</taxon>
        <taxon>Kineosporiales</taxon>
        <taxon>Kineosporiaceae</taxon>
        <taxon>Kineococcus</taxon>
    </lineage>
</organism>
<evidence type="ECO:0000256" key="1">
    <source>
        <dbReference type="SAM" id="MobiDB-lite"/>
    </source>
</evidence>
<protein>
    <recommendedName>
        <fullName evidence="4">Copper transporter</fullName>
    </recommendedName>
</protein>
<dbReference type="OrthoDB" id="4350157at2"/>
<accession>A6WCS0</accession>
<dbReference type="InterPro" id="IPR021522">
    <property type="entry name" value="MctB"/>
</dbReference>
<proteinExistence type="predicted"/>
<dbReference type="EMBL" id="CP000750">
    <property type="protein sequence ID" value="ABS04609.1"/>
    <property type="molecule type" value="Genomic_DNA"/>
</dbReference>
<feature type="region of interest" description="Disordered" evidence="1">
    <location>
        <begin position="301"/>
        <end position="322"/>
    </location>
</feature>
<evidence type="ECO:0000313" key="2">
    <source>
        <dbReference type="EMBL" id="ABS04609.1"/>
    </source>
</evidence>